<dbReference type="Gramene" id="mRNA:HanXRQr2_Chr04g0151411">
    <property type="protein sequence ID" value="mRNA:HanXRQr2_Chr04g0151411"/>
    <property type="gene ID" value="HanXRQr2_Chr04g0151411"/>
</dbReference>
<gene>
    <name evidence="1" type="ORF">HanXRQr2_Chr04g0151411</name>
</gene>
<accession>A0A9K3NR80</accession>
<evidence type="ECO:0000313" key="1">
    <source>
        <dbReference type="EMBL" id="KAF5808955.1"/>
    </source>
</evidence>
<sequence length="66" mass="7884">MEVTSTLYMLQADMYFILLTASSQAFFHLKECRFYRGYQRLYASMHDKGIGPSKTQFRRDENYVDI</sequence>
<name>A0A9K3NR80_HELAN</name>
<comment type="caution">
    <text evidence="1">The sequence shown here is derived from an EMBL/GenBank/DDBJ whole genome shotgun (WGS) entry which is preliminary data.</text>
</comment>
<proteinExistence type="predicted"/>
<evidence type="ECO:0000313" key="2">
    <source>
        <dbReference type="Proteomes" id="UP000215914"/>
    </source>
</evidence>
<dbReference type="Proteomes" id="UP000215914">
    <property type="component" value="Unassembled WGS sequence"/>
</dbReference>
<organism evidence="1 2">
    <name type="scientific">Helianthus annuus</name>
    <name type="common">Common sunflower</name>
    <dbReference type="NCBI Taxonomy" id="4232"/>
    <lineage>
        <taxon>Eukaryota</taxon>
        <taxon>Viridiplantae</taxon>
        <taxon>Streptophyta</taxon>
        <taxon>Embryophyta</taxon>
        <taxon>Tracheophyta</taxon>
        <taxon>Spermatophyta</taxon>
        <taxon>Magnoliopsida</taxon>
        <taxon>eudicotyledons</taxon>
        <taxon>Gunneridae</taxon>
        <taxon>Pentapetalae</taxon>
        <taxon>asterids</taxon>
        <taxon>campanulids</taxon>
        <taxon>Asterales</taxon>
        <taxon>Asteraceae</taxon>
        <taxon>Asteroideae</taxon>
        <taxon>Heliantheae alliance</taxon>
        <taxon>Heliantheae</taxon>
        <taxon>Helianthus</taxon>
    </lineage>
</organism>
<reference evidence="1" key="1">
    <citation type="journal article" date="2017" name="Nature">
        <title>The sunflower genome provides insights into oil metabolism, flowering and Asterid evolution.</title>
        <authorList>
            <person name="Badouin H."/>
            <person name="Gouzy J."/>
            <person name="Grassa C.J."/>
            <person name="Murat F."/>
            <person name="Staton S.E."/>
            <person name="Cottret L."/>
            <person name="Lelandais-Briere C."/>
            <person name="Owens G.L."/>
            <person name="Carrere S."/>
            <person name="Mayjonade B."/>
            <person name="Legrand L."/>
            <person name="Gill N."/>
            <person name="Kane N.C."/>
            <person name="Bowers J.E."/>
            <person name="Hubner S."/>
            <person name="Bellec A."/>
            <person name="Berard A."/>
            <person name="Berges H."/>
            <person name="Blanchet N."/>
            <person name="Boniface M.C."/>
            <person name="Brunel D."/>
            <person name="Catrice O."/>
            <person name="Chaidir N."/>
            <person name="Claudel C."/>
            <person name="Donnadieu C."/>
            <person name="Faraut T."/>
            <person name="Fievet G."/>
            <person name="Helmstetter N."/>
            <person name="King M."/>
            <person name="Knapp S.J."/>
            <person name="Lai Z."/>
            <person name="Le Paslier M.C."/>
            <person name="Lippi Y."/>
            <person name="Lorenzon L."/>
            <person name="Mandel J.R."/>
            <person name="Marage G."/>
            <person name="Marchand G."/>
            <person name="Marquand E."/>
            <person name="Bret-Mestries E."/>
            <person name="Morien E."/>
            <person name="Nambeesan S."/>
            <person name="Nguyen T."/>
            <person name="Pegot-Espagnet P."/>
            <person name="Pouilly N."/>
            <person name="Raftis F."/>
            <person name="Sallet E."/>
            <person name="Schiex T."/>
            <person name="Thomas J."/>
            <person name="Vandecasteele C."/>
            <person name="Vares D."/>
            <person name="Vear F."/>
            <person name="Vautrin S."/>
            <person name="Crespi M."/>
            <person name="Mangin B."/>
            <person name="Burke J.M."/>
            <person name="Salse J."/>
            <person name="Munos S."/>
            <person name="Vincourt P."/>
            <person name="Rieseberg L.H."/>
            <person name="Langlade N.B."/>
        </authorList>
    </citation>
    <scope>NUCLEOTIDE SEQUENCE</scope>
    <source>
        <tissue evidence="1">Leaves</tissue>
    </source>
</reference>
<protein>
    <submittedName>
        <fullName evidence="1">Uncharacterized protein</fullName>
    </submittedName>
</protein>
<keyword evidence="2" id="KW-1185">Reference proteome</keyword>
<dbReference type="AlphaFoldDB" id="A0A9K3NR80"/>
<reference evidence="1" key="2">
    <citation type="submission" date="2020-06" db="EMBL/GenBank/DDBJ databases">
        <title>Helianthus annuus Genome sequencing and assembly Release 2.</title>
        <authorList>
            <person name="Gouzy J."/>
            <person name="Langlade N."/>
            <person name="Munos S."/>
        </authorList>
    </citation>
    <scope>NUCLEOTIDE SEQUENCE</scope>
    <source>
        <tissue evidence="1">Leaves</tissue>
    </source>
</reference>
<dbReference type="EMBL" id="MNCJ02000319">
    <property type="protein sequence ID" value="KAF5808955.1"/>
    <property type="molecule type" value="Genomic_DNA"/>
</dbReference>